<dbReference type="SUPFAM" id="SSF52540">
    <property type="entry name" value="P-loop containing nucleoside triphosphate hydrolases"/>
    <property type="match status" value="3"/>
</dbReference>
<evidence type="ECO:0000313" key="5">
    <source>
        <dbReference type="Ensembl" id="ENSPTXP00000022558.1"/>
    </source>
</evidence>
<dbReference type="GO" id="GO:0005525">
    <property type="term" value="F:GTP binding"/>
    <property type="evidence" value="ECO:0007669"/>
    <property type="project" value="UniProtKB-KW"/>
</dbReference>
<evidence type="ECO:0000256" key="3">
    <source>
        <dbReference type="ARBA" id="ARBA00023134"/>
    </source>
</evidence>
<dbReference type="AlphaFoldDB" id="A0A670ZIB8"/>
<dbReference type="OMA" id="CIFREKE"/>
<dbReference type="PANTHER" id="PTHR10903:SF73">
    <property type="entry name" value="GTPASE IMAP FAMILY MEMBER 8"/>
    <property type="match status" value="1"/>
</dbReference>
<reference evidence="5" key="2">
    <citation type="submission" date="2025-09" db="UniProtKB">
        <authorList>
            <consortium name="Ensembl"/>
        </authorList>
    </citation>
    <scope>IDENTIFICATION</scope>
</reference>
<dbReference type="InterPro" id="IPR027417">
    <property type="entry name" value="P-loop_NTPase"/>
</dbReference>
<protein>
    <recommendedName>
        <fullName evidence="4">AIG1-type G domain-containing protein</fullName>
    </recommendedName>
</protein>
<dbReference type="Gene3D" id="3.40.50.300">
    <property type="entry name" value="P-loop containing nucleotide triphosphate hydrolases"/>
    <property type="match status" value="3"/>
</dbReference>
<feature type="domain" description="AIG1-type G" evidence="4">
    <location>
        <begin position="245"/>
        <end position="443"/>
    </location>
</feature>
<proteinExistence type="inferred from homology"/>
<dbReference type="FunFam" id="3.40.50.300:FF:000366">
    <property type="entry name" value="GTPase, IMAP family member 2"/>
    <property type="match status" value="3"/>
</dbReference>
<evidence type="ECO:0000256" key="1">
    <source>
        <dbReference type="ARBA" id="ARBA00008535"/>
    </source>
</evidence>
<dbReference type="PANTHER" id="PTHR10903">
    <property type="entry name" value="GTPASE, IMAP FAMILY MEMBER-RELATED"/>
    <property type="match status" value="1"/>
</dbReference>
<evidence type="ECO:0000256" key="2">
    <source>
        <dbReference type="ARBA" id="ARBA00022741"/>
    </source>
</evidence>
<dbReference type="Pfam" id="PF04548">
    <property type="entry name" value="AIG1"/>
    <property type="match status" value="3"/>
</dbReference>
<accession>A0A670ZIB8</accession>
<comment type="similarity">
    <text evidence="1">Belongs to the TRAFAC class TrmE-Era-EngA-EngB-Septin-like GTPase superfamily. AIG1/Toc34/Toc159-like paraseptin GTPase family. IAN subfamily.</text>
</comment>
<name>A0A670ZIB8_PSETE</name>
<evidence type="ECO:0000313" key="6">
    <source>
        <dbReference type="Proteomes" id="UP000472273"/>
    </source>
</evidence>
<keyword evidence="3" id="KW-0342">GTP-binding</keyword>
<keyword evidence="6" id="KW-1185">Reference proteome</keyword>
<dbReference type="Proteomes" id="UP000472273">
    <property type="component" value="Unplaced"/>
</dbReference>
<reference evidence="5" key="1">
    <citation type="submission" date="2025-08" db="UniProtKB">
        <authorList>
            <consortium name="Ensembl"/>
        </authorList>
    </citation>
    <scope>IDENTIFICATION</scope>
</reference>
<dbReference type="GeneTree" id="ENSGT00940000162462"/>
<evidence type="ECO:0000259" key="4">
    <source>
        <dbReference type="PROSITE" id="PS51720"/>
    </source>
</evidence>
<feature type="domain" description="AIG1-type G" evidence="4">
    <location>
        <begin position="19"/>
        <end position="222"/>
    </location>
</feature>
<organism evidence="5 6">
    <name type="scientific">Pseudonaja textilis</name>
    <name type="common">Eastern brown snake</name>
    <dbReference type="NCBI Taxonomy" id="8673"/>
    <lineage>
        <taxon>Eukaryota</taxon>
        <taxon>Metazoa</taxon>
        <taxon>Chordata</taxon>
        <taxon>Craniata</taxon>
        <taxon>Vertebrata</taxon>
        <taxon>Euteleostomi</taxon>
        <taxon>Lepidosauria</taxon>
        <taxon>Squamata</taxon>
        <taxon>Bifurcata</taxon>
        <taxon>Unidentata</taxon>
        <taxon>Episquamata</taxon>
        <taxon>Toxicofera</taxon>
        <taxon>Serpentes</taxon>
        <taxon>Colubroidea</taxon>
        <taxon>Elapidae</taxon>
        <taxon>Hydrophiinae</taxon>
        <taxon>Pseudonaja</taxon>
    </lineage>
</organism>
<feature type="domain" description="AIG1-type G" evidence="4">
    <location>
        <begin position="446"/>
        <end position="649"/>
    </location>
</feature>
<sequence>MADPSRQNGCPASSLTWDDAEFRLILVGKSGGGKSATGNTILGRPAFKSLLAAKTTTVECQRAQGTWKRKTISVLDTPALFDAEKTETSLEKHLESCRQMCCTGLHTFILVTQVGRFTAEDVAAAKQVQKLFGDKSASRTIILFTCKEDLGGDDLETYVSEAKNKHLCKLMEKCNRRLCGFNNKAEGGEREEQVDKLMRMVVEITKENQGEPYVIPEGPEKSNQHLSIFISINLYLHLFIYLWDDAELQLILVGKSGGGKSATGNTILGRPAFESLLAAKTTTVECQRAQGTWKGKTISVLDTPALFDDETMETSLEKQRKSCRQMCRTGLHAFILVTQVGRFTTEDVAAAKQVWKLFGDKSASRTIILFTCKEDLGGDDLETYVGEATNEHLCKLMEKCNHRLCGFNNKAKGGEREEQVDKLMRMVEMITKENQGESYVIPEGDNAELRLILVGKSGGGKSATGNTILGRPAFESLLAAKTTTLECQRSQGTWKGKSISILDTPALFDAEMTETSLEKQLESCRQMCRTGIHAFILVTQVGRFTAEDAAAAKQVWKLFGDKSASRTIILFTCKEDLGGDDLETYVGEAKNKDLCKLMKKCNHRLCGFNNKAEGGKREEQVDKLMKMVEEITKENQGEPYVIPEDPDKSNLLSKPLKRIKEFKDKF</sequence>
<dbReference type="InterPro" id="IPR045058">
    <property type="entry name" value="GIMA/IAN/Toc"/>
</dbReference>
<dbReference type="CDD" id="cd01852">
    <property type="entry name" value="AIG1"/>
    <property type="match status" value="3"/>
</dbReference>
<keyword evidence="2" id="KW-0547">Nucleotide-binding</keyword>
<dbReference type="Ensembl" id="ENSPTXT00000023253.1">
    <property type="protein sequence ID" value="ENSPTXP00000022558.1"/>
    <property type="gene ID" value="ENSPTXG00000015618.1"/>
</dbReference>
<dbReference type="PROSITE" id="PS51720">
    <property type="entry name" value="G_AIG1"/>
    <property type="match status" value="3"/>
</dbReference>
<dbReference type="InterPro" id="IPR006703">
    <property type="entry name" value="G_AIG1"/>
</dbReference>